<keyword evidence="1" id="KW-0539">Nucleus</keyword>
<dbReference type="GO" id="GO:0003677">
    <property type="term" value="F:DNA binding"/>
    <property type="evidence" value="ECO:0007669"/>
    <property type="project" value="InterPro"/>
</dbReference>
<reference evidence="5" key="1">
    <citation type="journal article" date="2017" name="Genome Biol.">
        <title>Comparative genomics reveals high biological diversity and specific adaptations in the industrially and medically important fungal genus Aspergillus.</title>
        <authorList>
            <person name="de Vries R.P."/>
            <person name="Riley R."/>
            <person name="Wiebenga A."/>
            <person name="Aguilar-Osorio G."/>
            <person name="Amillis S."/>
            <person name="Uchima C.A."/>
            <person name="Anderluh G."/>
            <person name="Asadollahi M."/>
            <person name="Askin M."/>
            <person name="Barry K."/>
            <person name="Battaglia E."/>
            <person name="Bayram O."/>
            <person name="Benocci T."/>
            <person name="Braus-Stromeyer S.A."/>
            <person name="Caldana C."/>
            <person name="Canovas D."/>
            <person name="Cerqueira G.C."/>
            <person name="Chen F."/>
            <person name="Chen W."/>
            <person name="Choi C."/>
            <person name="Clum A."/>
            <person name="Dos Santos R.A."/>
            <person name="Damasio A.R."/>
            <person name="Diallinas G."/>
            <person name="Emri T."/>
            <person name="Fekete E."/>
            <person name="Flipphi M."/>
            <person name="Freyberg S."/>
            <person name="Gallo A."/>
            <person name="Gournas C."/>
            <person name="Habgood R."/>
            <person name="Hainaut M."/>
            <person name="Harispe M.L."/>
            <person name="Henrissat B."/>
            <person name="Hilden K.S."/>
            <person name="Hope R."/>
            <person name="Hossain A."/>
            <person name="Karabika E."/>
            <person name="Karaffa L."/>
            <person name="Karanyi Z."/>
            <person name="Krasevec N."/>
            <person name="Kuo A."/>
            <person name="Kusch H."/>
            <person name="LaButti K."/>
            <person name="Lagendijk E.L."/>
            <person name="Lapidus A."/>
            <person name="Levasseur A."/>
            <person name="Lindquist E."/>
            <person name="Lipzen A."/>
            <person name="Logrieco A.F."/>
            <person name="MacCabe A."/>
            <person name="Maekelae M.R."/>
            <person name="Malavazi I."/>
            <person name="Melin P."/>
            <person name="Meyer V."/>
            <person name="Mielnichuk N."/>
            <person name="Miskei M."/>
            <person name="Molnar A.P."/>
            <person name="Mule G."/>
            <person name="Ngan C.Y."/>
            <person name="Orejas M."/>
            <person name="Orosz E."/>
            <person name="Ouedraogo J.P."/>
            <person name="Overkamp K.M."/>
            <person name="Park H.-S."/>
            <person name="Perrone G."/>
            <person name="Piumi F."/>
            <person name="Punt P.J."/>
            <person name="Ram A.F."/>
            <person name="Ramon A."/>
            <person name="Rauscher S."/>
            <person name="Record E."/>
            <person name="Riano-Pachon D.M."/>
            <person name="Robert V."/>
            <person name="Roehrig J."/>
            <person name="Ruller R."/>
            <person name="Salamov A."/>
            <person name="Salih N.S."/>
            <person name="Samson R.A."/>
            <person name="Sandor E."/>
            <person name="Sanguinetti M."/>
            <person name="Schuetze T."/>
            <person name="Sepcic K."/>
            <person name="Shelest E."/>
            <person name="Sherlock G."/>
            <person name="Sophianopoulou V."/>
            <person name="Squina F.M."/>
            <person name="Sun H."/>
            <person name="Susca A."/>
            <person name="Todd R.B."/>
            <person name="Tsang A."/>
            <person name="Unkles S.E."/>
            <person name="van de Wiele N."/>
            <person name="van Rossen-Uffink D."/>
            <person name="Oliveira J.V."/>
            <person name="Vesth T.C."/>
            <person name="Visser J."/>
            <person name="Yu J.-H."/>
            <person name="Zhou M."/>
            <person name="Andersen M.R."/>
            <person name="Archer D.B."/>
            <person name="Baker S.E."/>
            <person name="Benoit I."/>
            <person name="Brakhage A.A."/>
            <person name="Braus G.H."/>
            <person name="Fischer R."/>
            <person name="Frisvad J.C."/>
            <person name="Goldman G.H."/>
            <person name="Houbraken J."/>
            <person name="Oakley B."/>
            <person name="Pocsi I."/>
            <person name="Scazzocchio C."/>
            <person name="Seiboth B."/>
            <person name="vanKuyk P.A."/>
            <person name="Wortman J."/>
            <person name="Dyer P.S."/>
            <person name="Grigoriev I.V."/>
        </authorList>
    </citation>
    <scope>NUCLEOTIDE SEQUENCE [LARGE SCALE GENOMIC DNA]</scope>
    <source>
        <strain evidence="5">DTO 134E9</strain>
    </source>
</reference>
<dbReference type="SMART" id="SM00906">
    <property type="entry name" value="Fungal_trans"/>
    <property type="match status" value="1"/>
</dbReference>
<dbReference type="VEuPathDB" id="FungiDB:ASPWEDRAFT_39662"/>
<dbReference type="GO" id="GO:0008270">
    <property type="term" value="F:zinc ion binding"/>
    <property type="evidence" value="ECO:0007669"/>
    <property type="project" value="InterPro"/>
</dbReference>
<feature type="domain" description="Xylanolytic transcriptional activator regulatory" evidence="3">
    <location>
        <begin position="227"/>
        <end position="300"/>
    </location>
</feature>
<dbReference type="InterPro" id="IPR007219">
    <property type="entry name" value="XnlR_reg_dom"/>
</dbReference>
<dbReference type="GO" id="GO:0006351">
    <property type="term" value="P:DNA-templated transcription"/>
    <property type="evidence" value="ECO:0007669"/>
    <property type="project" value="InterPro"/>
</dbReference>
<dbReference type="AlphaFoldDB" id="A0A1L9RSQ1"/>
<dbReference type="GO" id="GO:0003700">
    <property type="term" value="F:DNA-binding transcription factor activity"/>
    <property type="evidence" value="ECO:0007669"/>
    <property type="project" value="InterPro"/>
</dbReference>
<organism evidence="4 5">
    <name type="scientific">Aspergillus wentii DTO 134E9</name>
    <dbReference type="NCBI Taxonomy" id="1073089"/>
    <lineage>
        <taxon>Eukaryota</taxon>
        <taxon>Fungi</taxon>
        <taxon>Dikarya</taxon>
        <taxon>Ascomycota</taxon>
        <taxon>Pezizomycotina</taxon>
        <taxon>Eurotiomycetes</taxon>
        <taxon>Eurotiomycetidae</taxon>
        <taxon>Eurotiales</taxon>
        <taxon>Aspergillaceae</taxon>
        <taxon>Aspergillus</taxon>
        <taxon>Aspergillus subgen. Cremei</taxon>
    </lineage>
</organism>
<dbReference type="PANTHER" id="PTHR46910:SF13">
    <property type="entry name" value="SPECIFIC TRANSCRIPTION FACTOR, PUTATIVE (AFU_ORTHOLOGUE AFUA_4G06190)-RELATED"/>
    <property type="match status" value="1"/>
</dbReference>
<dbReference type="EMBL" id="KV878211">
    <property type="protein sequence ID" value="OJJ37955.1"/>
    <property type="molecule type" value="Genomic_DNA"/>
</dbReference>
<evidence type="ECO:0000256" key="1">
    <source>
        <dbReference type="ARBA" id="ARBA00023242"/>
    </source>
</evidence>
<protein>
    <recommendedName>
        <fullName evidence="3">Xylanolytic transcriptional activator regulatory domain-containing protein</fullName>
    </recommendedName>
</protein>
<dbReference type="RefSeq" id="XP_040691631.1">
    <property type="nucleotide sequence ID" value="XM_040835152.1"/>
</dbReference>
<dbReference type="PANTHER" id="PTHR46910">
    <property type="entry name" value="TRANSCRIPTION FACTOR PDR1"/>
    <property type="match status" value="1"/>
</dbReference>
<evidence type="ECO:0000259" key="3">
    <source>
        <dbReference type="SMART" id="SM00906"/>
    </source>
</evidence>
<proteinExistence type="predicted"/>
<keyword evidence="5" id="KW-1185">Reference proteome</keyword>
<dbReference type="STRING" id="1073089.A0A1L9RSQ1"/>
<dbReference type="Proteomes" id="UP000184383">
    <property type="component" value="Unassembled WGS sequence"/>
</dbReference>
<dbReference type="OrthoDB" id="1393670at2759"/>
<dbReference type="CDD" id="cd12148">
    <property type="entry name" value="fungal_TF_MHR"/>
    <property type="match status" value="1"/>
</dbReference>
<dbReference type="GeneID" id="63751000"/>
<feature type="compositionally biased region" description="Basic residues" evidence="2">
    <location>
        <begin position="1"/>
        <end position="20"/>
    </location>
</feature>
<evidence type="ECO:0000313" key="4">
    <source>
        <dbReference type="EMBL" id="OJJ37955.1"/>
    </source>
</evidence>
<name>A0A1L9RSQ1_ASPWE</name>
<feature type="region of interest" description="Disordered" evidence="2">
    <location>
        <begin position="1"/>
        <end position="34"/>
    </location>
</feature>
<gene>
    <name evidence="4" type="ORF">ASPWEDRAFT_39662</name>
</gene>
<evidence type="ECO:0000256" key="2">
    <source>
        <dbReference type="SAM" id="MobiDB-lite"/>
    </source>
</evidence>
<dbReference type="InterPro" id="IPR050987">
    <property type="entry name" value="AtrR-like"/>
</dbReference>
<sequence length="568" mass="65048">MPKNRRGRQKGAIQHKKKSPVKPTTPTEWSAPSSMADIVDTTRGLDEDTDAYDVVERRSRGISLASQLQSLRELVCSSKPLSGTSERQSLLNRVFAVELPRPGRMKSLLDVYFRDLDSFFPFLDREETEGRVLGVLEKLGYDEHHHIIDVDFRHHSTVALLCNMIAVAECFSPYENTEDVRPGWSIFVRGRKLIQYCSSPKYVDIDLVRYHALSAEYLMQSELLQAASQAISTASQLAMLDRLNDQRSWENLTPLEIDHRKMLWWILYFLDRKIAQRLGSPYIIRDSEVAVSEFHQITNGPTVQPTYEYMQALINLARLWSQIWDTFFAAAAARPSDWKEIEIMDTRILNSQRELPMSLTWETGMLHVYMPETEPQIRRRLAIYIRTNLLRLTIRHNPLQNDRHNPSAQLCARLASQTVEAIAAFTNSCPSIKPCGFFFSTALIECIYHLMSVVQDPSLQDEKSSMIKSFRLSYRLLVQFSQTLDTAKRAICALHSAVFPDEQDTTHTNNNNNSQNTEIPTPFPDYDPFTFMVSPGFEGSALMSQLESGLSPMGVDFWNSIEDIPFPF</sequence>
<dbReference type="Pfam" id="PF04082">
    <property type="entry name" value="Fungal_trans"/>
    <property type="match status" value="1"/>
</dbReference>
<evidence type="ECO:0000313" key="5">
    <source>
        <dbReference type="Proteomes" id="UP000184383"/>
    </source>
</evidence>
<accession>A0A1L9RSQ1</accession>